<protein>
    <recommendedName>
        <fullName evidence="1">DUF302 domain-containing protein</fullName>
    </recommendedName>
</protein>
<dbReference type="Proteomes" id="UP000007886">
    <property type="component" value="Chromosome"/>
</dbReference>
<name>A0AAI8MIG1_9BRAD</name>
<organism evidence="2 3">
    <name type="scientific">Bradyrhizobium cosmicum</name>
    <dbReference type="NCBI Taxonomy" id="1404864"/>
    <lineage>
        <taxon>Bacteria</taxon>
        <taxon>Pseudomonadati</taxon>
        <taxon>Pseudomonadota</taxon>
        <taxon>Alphaproteobacteria</taxon>
        <taxon>Hyphomicrobiales</taxon>
        <taxon>Nitrobacteraceae</taxon>
        <taxon>Bradyrhizobium</taxon>
    </lineage>
</organism>
<gene>
    <name evidence="2" type="ORF">S23_58490</name>
</gene>
<dbReference type="InterPro" id="IPR035923">
    <property type="entry name" value="TT1751-like_sf"/>
</dbReference>
<dbReference type="KEGG" id="brs:S23_58490"/>
<proteinExistence type="predicted"/>
<reference evidence="2 3" key="1">
    <citation type="journal article" date="2012" name="Microbes Environ.">
        <title>Complete genome sequence of Bradyrhizobium sp. S23321: insights into symbiosis evolution in soil oligotrophs.</title>
        <authorList>
            <person name="Okubo T."/>
            <person name="Tsukui T."/>
            <person name="Maita H."/>
            <person name="Okamoto S."/>
            <person name="Oshima K."/>
            <person name="Fujisawa T."/>
            <person name="Saito A."/>
            <person name="Futamata H."/>
            <person name="Hattori R."/>
            <person name="Shimomura Y."/>
            <person name="Haruta S."/>
            <person name="Morimoto S."/>
            <person name="Wang Y."/>
            <person name="Sakai Y."/>
            <person name="Hattori M."/>
            <person name="Aizawa S."/>
            <person name="Nagashima K.V.P."/>
            <person name="Masuda S."/>
            <person name="Hattori T."/>
            <person name="Yamashita A."/>
            <person name="Bao Z."/>
            <person name="Hayatsu M."/>
            <person name="Kajiya-Kanegae H."/>
            <person name="Yoshinaga I."/>
            <person name="Sakamoto K."/>
            <person name="Toyota K."/>
            <person name="Nakao M."/>
            <person name="Kohara M."/>
            <person name="Anda M."/>
            <person name="Niwa R."/>
            <person name="Jung-Hwan P."/>
            <person name="Sameshima-Saito R."/>
            <person name="Tokuda S."/>
            <person name="Yamamoto S."/>
            <person name="Yamamoto S."/>
            <person name="Yokoyama T."/>
            <person name="Akutsu T."/>
            <person name="Nakamura Y."/>
            <person name="Nakahira-Yanaka Y."/>
            <person name="Takada Hoshino Y."/>
            <person name="Hirakawa H."/>
            <person name="Mitsui H."/>
            <person name="Terasawa K."/>
            <person name="Itakura M."/>
            <person name="Sato S."/>
            <person name="Ikeda-Ohtsubo W."/>
            <person name="Sakakura N."/>
            <person name="Kaminuma E."/>
            <person name="Minamisawa K."/>
        </authorList>
    </citation>
    <scope>NUCLEOTIDE SEQUENCE [LARGE SCALE GENOMIC DNA]</scope>
    <source>
        <strain evidence="2 3">S23321</strain>
    </source>
</reference>
<evidence type="ECO:0000313" key="3">
    <source>
        <dbReference type="Proteomes" id="UP000007886"/>
    </source>
</evidence>
<dbReference type="RefSeq" id="WP_015688308.1">
    <property type="nucleotide sequence ID" value="NC_017082.1"/>
</dbReference>
<dbReference type="SUPFAM" id="SSF103247">
    <property type="entry name" value="TT1751-like"/>
    <property type="match status" value="1"/>
</dbReference>
<dbReference type="AlphaFoldDB" id="A0AAI8MIG1"/>
<keyword evidence="3" id="KW-1185">Reference proteome</keyword>
<dbReference type="Pfam" id="PF03625">
    <property type="entry name" value="DUF302"/>
    <property type="match status" value="1"/>
</dbReference>
<evidence type="ECO:0000259" key="1">
    <source>
        <dbReference type="Pfam" id="PF03625"/>
    </source>
</evidence>
<sequence>MTIAKVEVERFSLTSSKPFDAVVAALKSAVGQPNMVEFFKETRATNSFADLERVVRRGLGRTDLMLFAEFDLGDILRRETGSRTPRIIRLVVGNPLIMKEMVKHVLDAGSYAPVTVLIDERPDGVHVSYDKMESYLLPYGSPEALAVARNLDTKITTLLSECAS</sequence>
<evidence type="ECO:0000313" key="2">
    <source>
        <dbReference type="EMBL" id="BAL79039.1"/>
    </source>
</evidence>
<feature type="domain" description="DUF302" evidence="1">
    <location>
        <begin position="70"/>
        <end position="131"/>
    </location>
</feature>
<dbReference type="CDD" id="cd14797">
    <property type="entry name" value="DUF302"/>
    <property type="match status" value="1"/>
</dbReference>
<dbReference type="InterPro" id="IPR005180">
    <property type="entry name" value="DUF302"/>
</dbReference>
<accession>A0AAI8MIG1</accession>
<dbReference type="Gene3D" id="3.30.310.70">
    <property type="entry name" value="TT1751-like domain"/>
    <property type="match status" value="1"/>
</dbReference>
<dbReference type="EMBL" id="AP012279">
    <property type="protein sequence ID" value="BAL79039.1"/>
    <property type="molecule type" value="Genomic_DNA"/>
</dbReference>